<feature type="transmembrane region" description="Helical" evidence="13">
    <location>
        <begin position="322"/>
        <end position="343"/>
    </location>
</feature>
<evidence type="ECO:0000256" key="7">
    <source>
        <dbReference type="ARBA" id="ARBA00022475"/>
    </source>
</evidence>
<feature type="transmembrane region" description="Helical" evidence="13">
    <location>
        <begin position="138"/>
        <end position="156"/>
    </location>
</feature>
<dbReference type="OrthoDB" id="9776324at2"/>
<keyword evidence="15" id="KW-1185">Reference proteome</keyword>
<evidence type="ECO:0000256" key="10">
    <source>
        <dbReference type="ARBA" id="ARBA00023065"/>
    </source>
</evidence>
<feature type="transmembrane region" description="Helical" evidence="13">
    <location>
        <begin position="195"/>
        <end position="217"/>
    </location>
</feature>
<name>A0A1U7NP44_9FIRM</name>
<evidence type="ECO:0000256" key="6">
    <source>
        <dbReference type="ARBA" id="ARBA00022449"/>
    </source>
</evidence>
<feature type="transmembrane region" description="Helical" evidence="13">
    <location>
        <begin position="418"/>
        <end position="441"/>
    </location>
</feature>
<comment type="similarity">
    <text evidence="3">Belongs to the multi antimicrobial extrusion (MATE) (TC 2.A.66.1) family.</text>
</comment>
<evidence type="ECO:0000256" key="13">
    <source>
        <dbReference type="SAM" id="Phobius"/>
    </source>
</evidence>
<evidence type="ECO:0000256" key="9">
    <source>
        <dbReference type="ARBA" id="ARBA00022989"/>
    </source>
</evidence>
<gene>
    <name evidence="14" type="ORF">BO225_03350</name>
</gene>
<comment type="caution">
    <text evidence="14">The sequence shown here is derived from an EMBL/GenBank/DDBJ whole genome shotgun (WGS) entry which is preliminary data.</text>
</comment>
<keyword evidence="8 13" id="KW-0812">Transmembrane</keyword>
<dbReference type="GO" id="GO:0006811">
    <property type="term" value="P:monoatomic ion transport"/>
    <property type="evidence" value="ECO:0007669"/>
    <property type="project" value="UniProtKB-KW"/>
</dbReference>
<feature type="transmembrane region" description="Helical" evidence="13">
    <location>
        <begin position="97"/>
        <end position="118"/>
    </location>
</feature>
<dbReference type="STRING" id="1862672.BO225_03350"/>
<dbReference type="InterPro" id="IPR048279">
    <property type="entry name" value="MdtK-like"/>
</dbReference>
<feature type="transmembrane region" description="Helical" evidence="13">
    <location>
        <begin position="64"/>
        <end position="85"/>
    </location>
</feature>
<evidence type="ECO:0000256" key="1">
    <source>
        <dbReference type="ARBA" id="ARBA00003408"/>
    </source>
</evidence>
<keyword evidence="11 13" id="KW-0472">Membrane</keyword>
<evidence type="ECO:0000256" key="12">
    <source>
        <dbReference type="ARBA" id="ARBA00031636"/>
    </source>
</evidence>
<reference evidence="14 15" key="1">
    <citation type="submission" date="2016-11" db="EMBL/GenBank/DDBJ databases">
        <title>Description of two novel members of the family Erysipelotrichaceae: Ileibacterium lipovorans gen. nov., sp. nov. and Dubosiella newyorkensis, gen. nov., sp. nov.</title>
        <authorList>
            <person name="Cox L.M."/>
            <person name="Sohn J."/>
            <person name="Tyrrell K.L."/>
            <person name="Citron D.M."/>
            <person name="Lawson P.A."/>
            <person name="Patel N.B."/>
            <person name="Iizumi T."/>
            <person name="Perez-Perez G.I."/>
            <person name="Goldstein E.J."/>
            <person name="Blaser M.J."/>
        </authorList>
    </citation>
    <scope>NUCLEOTIDE SEQUENCE [LARGE SCALE GENOMIC DNA]</scope>
    <source>
        <strain evidence="14 15">NYU-BL-A4</strain>
    </source>
</reference>
<sequence>MSENQNTMDMTSGPCAKQILLFGTPLLAGNLLQQLYNFVDTIVVGRGIGVDALAAVGLTGSLNFLVLGFVIGLSQGVSILVSQYFGARDPQSIRRSITMSFFLCFGFSIIITFLAFFGTEWLLRWIQTPEDLMANAKLYIQIIFACMSVSMCYNFYSGILRAFGDSKNPLIAMILSFFLNTILDIVLVIPCKMGVAGAAIATVVAQLFSAIYCFTFVQRIQEAKIKKEDWKWNPYLFFRSLKLSIPVAIMNSITAVGVMVLQSAINQFGSIYIAGYTAASKVIILLEQIPSTYGFATGTFVGQNLGANHLGRIKKGVKSMNIAMALMCLACCVLIFLFGEFLMKVMIGGNEHETMLIGFHCLKILSLFLVGLGWLWIFRCALQSMGDTFWPMISGIVELVARIGMVALLPVFLSFDGILLAEVSAWVAAACMLAIVYWITIRKLDQSHLLMERLPLEV</sequence>
<dbReference type="GO" id="GO:0005886">
    <property type="term" value="C:plasma membrane"/>
    <property type="evidence" value="ECO:0007669"/>
    <property type="project" value="UniProtKB-SubCell"/>
</dbReference>
<evidence type="ECO:0000256" key="2">
    <source>
        <dbReference type="ARBA" id="ARBA00004651"/>
    </source>
</evidence>
<protein>
    <recommendedName>
        <fullName evidence="4">Probable multidrug resistance protein NorM</fullName>
    </recommendedName>
    <alternativeName>
        <fullName evidence="12">Multidrug-efflux transporter</fullName>
    </alternativeName>
</protein>
<keyword evidence="6" id="KW-0050">Antiport</keyword>
<proteinExistence type="inferred from homology"/>
<keyword evidence="10" id="KW-0406">Ion transport</keyword>
<keyword evidence="9 13" id="KW-1133">Transmembrane helix</keyword>
<dbReference type="AlphaFoldDB" id="A0A1U7NP44"/>
<dbReference type="GeneID" id="78274983"/>
<dbReference type="GO" id="GO:0015297">
    <property type="term" value="F:antiporter activity"/>
    <property type="evidence" value="ECO:0007669"/>
    <property type="project" value="UniProtKB-KW"/>
</dbReference>
<feature type="transmembrane region" description="Helical" evidence="13">
    <location>
        <begin position="389"/>
        <end position="412"/>
    </location>
</feature>
<comment type="subcellular location">
    <subcellularLocation>
        <location evidence="2">Cell membrane</location>
        <topology evidence="2">Multi-pass membrane protein</topology>
    </subcellularLocation>
</comment>
<keyword evidence="7" id="KW-1003">Cell membrane</keyword>
<accession>A0A1U7NP44</accession>
<dbReference type="NCBIfam" id="TIGR00797">
    <property type="entry name" value="matE"/>
    <property type="match status" value="1"/>
</dbReference>
<evidence type="ECO:0000256" key="3">
    <source>
        <dbReference type="ARBA" id="ARBA00010199"/>
    </source>
</evidence>
<dbReference type="InterPro" id="IPR002528">
    <property type="entry name" value="MATE_fam"/>
</dbReference>
<dbReference type="CDD" id="cd13138">
    <property type="entry name" value="MATE_yoeA_like"/>
    <property type="match status" value="1"/>
</dbReference>
<dbReference type="RefSeq" id="WP_076340873.1">
    <property type="nucleotide sequence ID" value="NZ_CAMSPY010000012.1"/>
</dbReference>
<feature type="transmembrane region" description="Helical" evidence="13">
    <location>
        <begin position="168"/>
        <end position="189"/>
    </location>
</feature>
<dbReference type="Proteomes" id="UP000186705">
    <property type="component" value="Unassembled WGS sequence"/>
</dbReference>
<dbReference type="PIRSF" id="PIRSF006603">
    <property type="entry name" value="DinF"/>
    <property type="match status" value="1"/>
</dbReference>
<dbReference type="EMBL" id="MPKA01000053">
    <property type="protein sequence ID" value="OLU47246.1"/>
    <property type="molecule type" value="Genomic_DNA"/>
</dbReference>
<feature type="transmembrane region" description="Helical" evidence="13">
    <location>
        <begin position="355"/>
        <end position="377"/>
    </location>
</feature>
<organism evidence="14 15">
    <name type="scientific">Dubosiella newyorkensis</name>
    <dbReference type="NCBI Taxonomy" id="1862672"/>
    <lineage>
        <taxon>Bacteria</taxon>
        <taxon>Bacillati</taxon>
        <taxon>Bacillota</taxon>
        <taxon>Erysipelotrichia</taxon>
        <taxon>Erysipelotrichales</taxon>
        <taxon>Erysipelotrichaceae</taxon>
        <taxon>Dubosiella</taxon>
    </lineage>
</organism>
<evidence type="ECO:0000256" key="5">
    <source>
        <dbReference type="ARBA" id="ARBA00022448"/>
    </source>
</evidence>
<dbReference type="PANTHER" id="PTHR43298:SF2">
    <property type="entry name" value="FMN_FAD EXPORTER YEEO-RELATED"/>
    <property type="match status" value="1"/>
</dbReference>
<keyword evidence="5" id="KW-0813">Transport</keyword>
<dbReference type="Pfam" id="PF01554">
    <property type="entry name" value="MatE"/>
    <property type="match status" value="2"/>
</dbReference>
<evidence type="ECO:0000313" key="14">
    <source>
        <dbReference type="EMBL" id="OLU47246.1"/>
    </source>
</evidence>
<evidence type="ECO:0000256" key="11">
    <source>
        <dbReference type="ARBA" id="ARBA00023136"/>
    </source>
</evidence>
<evidence type="ECO:0000256" key="4">
    <source>
        <dbReference type="ARBA" id="ARBA00020268"/>
    </source>
</evidence>
<dbReference type="GO" id="GO:0042910">
    <property type="term" value="F:xenobiotic transmembrane transporter activity"/>
    <property type="evidence" value="ECO:0007669"/>
    <property type="project" value="InterPro"/>
</dbReference>
<evidence type="ECO:0000256" key="8">
    <source>
        <dbReference type="ARBA" id="ARBA00022692"/>
    </source>
</evidence>
<evidence type="ECO:0000313" key="15">
    <source>
        <dbReference type="Proteomes" id="UP000186705"/>
    </source>
</evidence>
<dbReference type="InterPro" id="IPR050222">
    <property type="entry name" value="MATE_MdtK"/>
</dbReference>
<dbReference type="PANTHER" id="PTHR43298">
    <property type="entry name" value="MULTIDRUG RESISTANCE PROTEIN NORM-RELATED"/>
    <property type="match status" value="1"/>
</dbReference>
<comment type="function">
    <text evidence="1">Multidrug efflux pump.</text>
</comment>